<dbReference type="InterPro" id="IPR018391">
    <property type="entry name" value="PQQ_b-propeller_rpt"/>
</dbReference>
<dbReference type="InterPro" id="IPR011047">
    <property type="entry name" value="Quinoprotein_ADH-like_sf"/>
</dbReference>
<gene>
    <name evidence="2" type="ORF">ENX07_07620</name>
</gene>
<comment type="caution">
    <text evidence="2">The sequence shown here is derived from an EMBL/GenBank/DDBJ whole genome shotgun (WGS) entry which is preliminary data.</text>
</comment>
<accession>A0A7C3YTQ7</accession>
<protein>
    <recommendedName>
        <fullName evidence="1">Pyrrolo-quinoline quinone repeat domain-containing protein</fullName>
    </recommendedName>
</protein>
<evidence type="ECO:0000259" key="1">
    <source>
        <dbReference type="Pfam" id="PF13360"/>
    </source>
</evidence>
<dbReference type="EMBL" id="DTMQ01000046">
    <property type="protein sequence ID" value="HGE99916.1"/>
    <property type="molecule type" value="Genomic_DNA"/>
</dbReference>
<organism evidence="2">
    <name type="scientific">candidate division WOR-3 bacterium</name>
    <dbReference type="NCBI Taxonomy" id="2052148"/>
    <lineage>
        <taxon>Bacteria</taxon>
        <taxon>Bacteria division WOR-3</taxon>
    </lineage>
</organism>
<dbReference type="SMART" id="SM00564">
    <property type="entry name" value="PQQ"/>
    <property type="match status" value="7"/>
</dbReference>
<dbReference type="AlphaFoldDB" id="A0A7C3YTQ7"/>
<dbReference type="PANTHER" id="PTHR34512:SF30">
    <property type="entry name" value="OUTER MEMBRANE PROTEIN ASSEMBLY FACTOR BAMB"/>
    <property type="match status" value="1"/>
</dbReference>
<proteinExistence type="predicted"/>
<dbReference type="Gene3D" id="2.130.10.10">
    <property type="entry name" value="YVTN repeat-like/Quinoprotein amine dehydrogenase"/>
    <property type="match status" value="2"/>
</dbReference>
<feature type="domain" description="Pyrrolo-quinoline quinone repeat" evidence="1">
    <location>
        <begin position="118"/>
        <end position="250"/>
    </location>
</feature>
<dbReference type="PANTHER" id="PTHR34512">
    <property type="entry name" value="CELL SURFACE PROTEIN"/>
    <property type="match status" value="1"/>
</dbReference>
<dbReference type="InterPro" id="IPR002372">
    <property type="entry name" value="PQQ_rpt_dom"/>
</dbReference>
<name>A0A7C3YTQ7_UNCW3</name>
<dbReference type="Pfam" id="PF13360">
    <property type="entry name" value="PQQ_2"/>
    <property type="match status" value="1"/>
</dbReference>
<evidence type="ECO:0000313" key="2">
    <source>
        <dbReference type="EMBL" id="HGE99916.1"/>
    </source>
</evidence>
<sequence>MKRIKLLLMLLVFFNACKKNQPPRDLRIECPPFGYKDSLVFFRVKATDPEKEEISYLFDWGDGTQSNWSPFLPSDSFWTDSHRFPDTLKFFIKAIAQDRKGNRAELTKEFPVIGFAPGRVLWRFHCDEDGNFISSPAIDTVDGTIYCACDAGHLHALRPDGSEKWRFSVEEEIHSSPVIDDNRNIIFATDEGGVYCLSPGGGFIWSHSLEGEEILSSPALSRDGNIYIGTANNIYCLNSSGEILAVRPRFGGEGLSSPAIDRNGTVFIGGEYFSAYPPDLGAPKWEIPLPDEAKSSPAISEEGNVYFGCEDGRIYKDSLPIYYLSGPVSASPVILGDLIIGCDEEGRIYGFTTTGGDSWVSPFSSGGNPSTPLISDAGILYVVVDYGKNQGEDSLFALALSSGERLWVTPVKVDSYELVSSPAISPEGIIYLGEEGGVVAIVGRGKVAPNGWPMFRGDLRHTGRKR</sequence>
<reference evidence="2" key="1">
    <citation type="journal article" date="2020" name="mSystems">
        <title>Genome- and Community-Level Interaction Insights into Carbon Utilization and Element Cycling Functions of Hydrothermarchaeota in Hydrothermal Sediment.</title>
        <authorList>
            <person name="Zhou Z."/>
            <person name="Liu Y."/>
            <person name="Xu W."/>
            <person name="Pan J."/>
            <person name="Luo Z.H."/>
            <person name="Li M."/>
        </authorList>
    </citation>
    <scope>NUCLEOTIDE SEQUENCE [LARGE SCALE GENOMIC DNA]</scope>
    <source>
        <strain evidence="2">SpSt-906</strain>
    </source>
</reference>
<dbReference type="InterPro" id="IPR015943">
    <property type="entry name" value="WD40/YVTN_repeat-like_dom_sf"/>
</dbReference>
<dbReference type="SUPFAM" id="SSF50998">
    <property type="entry name" value="Quinoprotein alcohol dehydrogenase-like"/>
    <property type="match status" value="2"/>
</dbReference>